<evidence type="ECO:0000259" key="7">
    <source>
        <dbReference type="PROSITE" id="PS50045"/>
    </source>
</evidence>
<evidence type="ECO:0000256" key="6">
    <source>
        <dbReference type="PROSITE-ProRule" id="PRU00169"/>
    </source>
</evidence>
<dbReference type="InterPro" id="IPR003593">
    <property type="entry name" value="AAA+_ATPase"/>
</dbReference>
<dbReference type="Pfam" id="PF00158">
    <property type="entry name" value="Sigma54_activat"/>
    <property type="match status" value="1"/>
</dbReference>
<dbReference type="SMART" id="SM00382">
    <property type="entry name" value="AAA"/>
    <property type="match status" value="1"/>
</dbReference>
<keyword evidence="4" id="KW-0238">DNA-binding</keyword>
<dbReference type="Pfam" id="PF00072">
    <property type="entry name" value="Response_reg"/>
    <property type="match status" value="1"/>
</dbReference>
<sequence>MRILIIDDEEYVRLVLEQTLREQGCDVLTAAGGQAGLDCLTTASVDCVITDLRMPGMDGRAVLRWIKERQPDIDVMVLTGHADVKDAVEAMKDGAWDFLVKETPFDAASVTAALAKLRTMRALRQENLAARHGGFLRDTIVEGLSPAWQRLKTLITQVAPSNAPVLIQGETGSGKEVVARLLHALSRRSTGPFLAVNCGTVSRELLESELFGHEKGAFTGAGSAKSGLIAAAEGGTLFLDEIGEMPGSMQVGLLRFLDRGEFRPVGSTRTLHADVRVLGATNQDVQELVLQGRFRDDLFYRINTVTLRVPPLRDRKEDLPKLAEHLLHSLRVPGPHKRSLSPEALEQLAAHHWPGNVRELRNVIERIILTSPGAGPITREEVVALLPPSTLRTQAEDTTLSLDEIERRHILRVLDSCGGNKTQAAKTLQIDYKTLLAKLKRYGMSEPSEG</sequence>
<dbReference type="PROSITE" id="PS00688">
    <property type="entry name" value="SIGMA54_INTERACT_3"/>
    <property type="match status" value="1"/>
</dbReference>
<dbReference type="PROSITE" id="PS00676">
    <property type="entry name" value="SIGMA54_INTERACT_2"/>
    <property type="match status" value="1"/>
</dbReference>
<dbReference type="Gene3D" id="3.40.50.300">
    <property type="entry name" value="P-loop containing nucleotide triphosphate hydrolases"/>
    <property type="match status" value="1"/>
</dbReference>
<feature type="domain" description="Sigma-54 factor interaction" evidence="7">
    <location>
        <begin position="141"/>
        <end position="369"/>
    </location>
</feature>
<dbReference type="CDD" id="cd00009">
    <property type="entry name" value="AAA"/>
    <property type="match status" value="1"/>
</dbReference>
<dbReference type="Gene3D" id="3.40.50.2300">
    <property type="match status" value="1"/>
</dbReference>
<dbReference type="InterPro" id="IPR025943">
    <property type="entry name" value="Sigma_54_int_dom_ATP-bd_2"/>
</dbReference>
<feature type="modified residue" description="4-aspartylphosphate" evidence="6">
    <location>
        <position position="51"/>
    </location>
</feature>
<dbReference type="Pfam" id="PF25601">
    <property type="entry name" value="AAA_lid_14"/>
    <property type="match status" value="1"/>
</dbReference>
<dbReference type="Proteomes" id="UP001179121">
    <property type="component" value="Chromosome"/>
</dbReference>
<dbReference type="InterPro" id="IPR009057">
    <property type="entry name" value="Homeodomain-like_sf"/>
</dbReference>
<dbReference type="KEGG" id="nti:DNFV4_01972"/>
<dbReference type="GO" id="GO:0043565">
    <property type="term" value="F:sequence-specific DNA binding"/>
    <property type="evidence" value="ECO:0007669"/>
    <property type="project" value="InterPro"/>
</dbReference>
<evidence type="ECO:0000256" key="5">
    <source>
        <dbReference type="ARBA" id="ARBA00023163"/>
    </source>
</evidence>
<dbReference type="PANTHER" id="PTHR32071:SF122">
    <property type="entry name" value="SIGMA FACTOR"/>
    <property type="match status" value="1"/>
</dbReference>
<dbReference type="SUPFAM" id="SSF52540">
    <property type="entry name" value="P-loop containing nucleoside triphosphate hydrolases"/>
    <property type="match status" value="1"/>
</dbReference>
<keyword evidence="1" id="KW-0547">Nucleotide-binding</keyword>
<evidence type="ECO:0000256" key="2">
    <source>
        <dbReference type="ARBA" id="ARBA00022840"/>
    </source>
</evidence>
<dbReference type="InterPro" id="IPR002078">
    <property type="entry name" value="Sigma_54_int"/>
</dbReference>
<dbReference type="PROSITE" id="PS50045">
    <property type="entry name" value="SIGMA54_INTERACT_4"/>
    <property type="match status" value="1"/>
</dbReference>
<evidence type="ECO:0000256" key="4">
    <source>
        <dbReference type="ARBA" id="ARBA00023125"/>
    </source>
</evidence>
<dbReference type="GO" id="GO:0005524">
    <property type="term" value="F:ATP binding"/>
    <property type="evidence" value="ECO:0007669"/>
    <property type="project" value="UniProtKB-KW"/>
</dbReference>
<keyword evidence="2" id="KW-0067">ATP-binding</keyword>
<dbReference type="InterPro" id="IPR025944">
    <property type="entry name" value="Sigma_54_int_dom_CS"/>
</dbReference>
<gene>
    <name evidence="9" type="ORF">DNFV4_01972</name>
</gene>
<dbReference type="Pfam" id="PF02954">
    <property type="entry name" value="HTH_8"/>
    <property type="match status" value="1"/>
</dbReference>
<organism evidence="9 10">
    <name type="scientific">Nitrospira tepida</name>
    <dbReference type="NCBI Taxonomy" id="2973512"/>
    <lineage>
        <taxon>Bacteria</taxon>
        <taxon>Pseudomonadati</taxon>
        <taxon>Nitrospirota</taxon>
        <taxon>Nitrospiria</taxon>
        <taxon>Nitrospirales</taxon>
        <taxon>Nitrospiraceae</taxon>
        <taxon>Nitrospira</taxon>
    </lineage>
</organism>
<keyword evidence="3" id="KW-0805">Transcription regulation</keyword>
<keyword evidence="5" id="KW-0804">Transcription</keyword>
<dbReference type="PROSITE" id="PS50110">
    <property type="entry name" value="RESPONSE_REGULATORY"/>
    <property type="match status" value="1"/>
</dbReference>
<dbReference type="SUPFAM" id="SSF52172">
    <property type="entry name" value="CheY-like"/>
    <property type="match status" value="1"/>
</dbReference>
<dbReference type="InterPro" id="IPR011006">
    <property type="entry name" value="CheY-like_superfamily"/>
</dbReference>
<evidence type="ECO:0000256" key="1">
    <source>
        <dbReference type="ARBA" id="ARBA00022741"/>
    </source>
</evidence>
<feature type="domain" description="Response regulatory" evidence="8">
    <location>
        <begin position="2"/>
        <end position="116"/>
    </location>
</feature>
<keyword evidence="10" id="KW-1185">Reference proteome</keyword>
<dbReference type="SMART" id="SM00448">
    <property type="entry name" value="REC"/>
    <property type="match status" value="1"/>
</dbReference>
<dbReference type="InterPro" id="IPR002197">
    <property type="entry name" value="HTH_Fis"/>
</dbReference>
<dbReference type="EMBL" id="OX365700">
    <property type="protein sequence ID" value="CAI4031553.1"/>
    <property type="molecule type" value="Genomic_DNA"/>
</dbReference>
<accession>A0AA86MYT7</accession>
<dbReference type="RefSeq" id="WP_289268462.1">
    <property type="nucleotide sequence ID" value="NZ_OX365700.1"/>
</dbReference>
<dbReference type="PANTHER" id="PTHR32071">
    <property type="entry name" value="TRANSCRIPTIONAL REGULATORY PROTEIN"/>
    <property type="match status" value="1"/>
</dbReference>
<evidence type="ECO:0000259" key="8">
    <source>
        <dbReference type="PROSITE" id="PS50110"/>
    </source>
</evidence>
<reference evidence="9" key="1">
    <citation type="submission" date="2022-10" db="EMBL/GenBank/DDBJ databases">
        <authorList>
            <person name="Koch H."/>
        </authorList>
    </citation>
    <scope>NUCLEOTIDE SEQUENCE</scope>
    <source>
        <strain evidence="9">DNF</strain>
    </source>
</reference>
<keyword evidence="6" id="KW-0597">Phosphoprotein</keyword>
<dbReference type="PROSITE" id="PS00675">
    <property type="entry name" value="SIGMA54_INTERACT_1"/>
    <property type="match status" value="1"/>
</dbReference>
<dbReference type="Gene3D" id="1.10.10.60">
    <property type="entry name" value="Homeodomain-like"/>
    <property type="match status" value="1"/>
</dbReference>
<dbReference type="Gene3D" id="1.10.8.60">
    <property type="match status" value="1"/>
</dbReference>
<proteinExistence type="predicted"/>
<protein>
    <submittedName>
        <fullName evidence="9">Transcriptional regulatory protein ZraR</fullName>
    </submittedName>
</protein>
<dbReference type="InterPro" id="IPR027417">
    <property type="entry name" value="P-loop_NTPase"/>
</dbReference>
<dbReference type="InterPro" id="IPR001789">
    <property type="entry name" value="Sig_transdc_resp-reg_receiver"/>
</dbReference>
<dbReference type="InterPro" id="IPR025662">
    <property type="entry name" value="Sigma_54_int_dom_ATP-bd_1"/>
</dbReference>
<evidence type="ECO:0000313" key="10">
    <source>
        <dbReference type="Proteomes" id="UP001179121"/>
    </source>
</evidence>
<dbReference type="GO" id="GO:0006355">
    <property type="term" value="P:regulation of DNA-templated transcription"/>
    <property type="evidence" value="ECO:0007669"/>
    <property type="project" value="InterPro"/>
</dbReference>
<dbReference type="FunFam" id="3.40.50.300:FF:000006">
    <property type="entry name" value="DNA-binding transcriptional regulator NtrC"/>
    <property type="match status" value="1"/>
</dbReference>
<dbReference type="InterPro" id="IPR058031">
    <property type="entry name" value="AAA_lid_NorR"/>
</dbReference>
<dbReference type="SUPFAM" id="SSF46689">
    <property type="entry name" value="Homeodomain-like"/>
    <property type="match status" value="1"/>
</dbReference>
<dbReference type="PRINTS" id="PR01590">
    <property type="entry name" value="HTHFIS"/>
</dbReference>
<evidence type="ECO:0000313" key="9">
    <source>
        <dbReference type="EMBL" id="CAI4031553.1"/>
    </source>
</evidence>
<name>A0AA86MYT7_9BACT</name>
<dbReference type="GO" id="GO:0000160">
    <property type="term" value="P:phosphorelay signal transduction system"/>
    <property type="evidence" value="ECO:0007669"/>
    <property type="project" value="InterPro"/>
</dbReference>
<evidence type="ECO:0000256" key="3">
    <source>
        <dbReference type="ARBA" id="ARBA00023015"/>
    </source>
</evidence>
<dbReference type="AlphaFoldDB" id="A0AA86MYT7"/>